<gene>
    <name evidence="5" type="primary">fcl</name>
    <name evidence="7" type="ORF">SAMN04488125_12825</name>
</gene>
<feature type="binding site" evidence="5">
    <location>
        <begin position="166"/>
        <end position="169"/>
    </location>
    <ligand>
        <name>NADP(+)</name>
        <dbReference type="ChEBI" id="CHEBI:58349"/>
    </ligand>
</feature>
<name>A0A1I4L923_9HYPH</name>
<feature type="binding site" evidence="5">
    <location>
        <begin position="108"/>
        <end position="111"/>
    </location>
    <ligand>
        <name>NADP(+)</name>
        <dbReference type="ChEBI" id="CHEBI:58349"/>
    </ligand>
</feature>
<dbReference type="Gene3D" id="3.40.50.720">
    <property type="entry name" value="NAD(P)-binding Rossmann-like Domain"/>
    <property type="match status" value="1"/>
</dbReference>
<evidence type="ECO:0000256" key="2">
    <source>
        <dbReference type="ARBA" id="ARBA00022857"/>
    </source>
</evidence>
<reference evidence="8" key="1">
    <citation type="submission" date="2016-10" db="EMBL/GenBank/DDBJ databases">
        <authorList>
            <person name="Varghese N."/>
            <person name="Submissions S."/>
        </authorList>
    </citation>
    <scope>NUCLEOTIDE SEQUENCE [LARGE SCALE GENOMIC DNA]</scope>
    <source>
        <strain evidence="8">CGMCC 1.6474</strain>
    </source>
</reference>
<evidence type="ECO:0000256" key="4">
    <source>
        <dbReference type="ARBA" id="ARBA00023235"/>
    </source>
</evidence>
<comment type="catalytic activity">
    <reaction evidence="5">
        <text>GDP-beta-L-fucose + NADP(+) = GDP-4-dehydro-alpha-D-rhamnose + NADPH + H(+)</text>
        <dbReference type="Rhea" id="RHEA:18885"/>
        <dbReference type="ChEBI" id="CHEBI:15378"/>
        <dbReference type="ChEBI" id="CHEBI:57273"/>
        <dbReference type="ChEBI" id="CHEBI:57783"/>
        <dbReference type="ChEBI" id="CHEBI:57964"/>
        <dbReference type="ChEBI" id="CHEBI:58349"/>
        <dbReference type="EC" id="1.1.1.271"/>
    </reaction>
</comment>
<feature type="binding site" evidence="5">
    <location>
        <position position="182"/>
    </location>
    <ligand>
        <name>NADP(+)</name>
        <dbReference type="ChEBI" id="CHEBI:58349"/>
    </ligand>
</feature>
<dbReference type="PANTHER" id="PTHR43238">
    <property type="entry name" value="GDP-L-FUCOSE SYNTHASE"/>
    <property type="match status" value="1"/>
</dbReference>
<feature type="site" description="Important for catalytic activity" evidence="5">
    <location>
        <position position="110"/>
    </location>
</feature>
<dbReference type="Gene3D" id="3.90.25.10">
    <property type="entry name" value="UDP-galactose 4-epimerase, domain 1"/>
    <property type="match status" value="1"/>
</dbReference>
<comment type="function">
    <text evidence="5">Catalyzes the two-step NADP-dependent conversion of GDP-4-dehydro-6-deoxy-D-mannose to GDP-fucose, involving an epimerase and a reductase reaction.</text>
</comment>
<dbReference type="GO" id="GO:0016853">
    <property type="term" value="F:isomerase activity"/>
    <property type="evidence" value="ECO:0007669"/>
    <property type="project" value="UniProtKB-KW"/>
</dbReference>
<dbReference type="STRING" id="414703.SAMN04488125_12825"/>
<dbReference type="GO" id="GO:0050577">
    <property type="term" value="F:GDP-L-fucose synthase activity"/>
    <property type="evidence" value="ECO:0007669"/>
    <property type="project" value="UniProtKB-UniRule"/>
</dbReference>
<keyword evidence="5" id="KW-0511">Multifunctional enzyme</keyword>
<evidence type="ECO:0000256" key="1">
    <source>
        <dbReference type="ARBA" id="ARBA00005959"/>
    </source>
</evidence>
<sequence length="314" mass="34031">MRYDLSGKRVFVAGARGMAGAALVRRLASEGCEILEHGRERVDLRDLGSVEAYFADIRPQAVFHAAGTVGGIQANDRYPATFLYDNLAMAANVIHAAHHHGVEKLLYLGSSCIYPKHAAQPMTEDALLTGPLEPTNQWYAVAKIAGIKLCQAYRRQHGRDFVAVMPTNLYGPGDNYHPENAHVAAALLRRFHEAREAGAPSVTIWGTGTPCREFLYVDDLADACVFAMREWSGEDILNVGTGEDVTIADFARTVARVVGYEGELTFDAGKPDGTPRKLLDVSRLAGLGWRATTGLEAGLARAYADFLAGGGRNR</sequence>
<dbReference type="AlphaFoldDB" id="A0A1I4L923"/>
<feature type="binding site" evidence="5">
    <location>
        <position position="143"/>
    </location>
    <ligand>
        <name>NADP(+)</name>
        <dbReference type="ChEBI" id="CHEBI:58349"/>
    </ligand>
</feature>
<keyword evidence="4 5" id="KW-0413">Isomerase</keyword>
<keyword evidence="8" id="KW-1185">Reference proteome</keyword>
<evidence type="ECO:0000256" key="5">
    <source>
        <dbReference type="HAMAP-Rule" id="MF_00956"/>
    </source>
</evidence>
<feature type="binding site" evidence="5">
    <location>
        <position position="205"/>
    </location>
    <ligand>
        <name>substrate</name>
    </ligand>
</feature>
<dbReference type="Proteomes" id="UP000198804">
    <property type="component" value="Unassembled WGS sequence"/>
</dbReference>
<dbReference type="GO" id="GO:0042351">
    <property type="term" value="P:'de novo' GDP-L-fucose biosynthetic process"/>
    <property type="evidence" value="ECO:0007669"/>
    <property type="project" value="UniProtKB-UniRule"/>
</dbReference>
<dbReference type="EC" id="1.1.1.271" evidence="5"/>
<comment type="pathway">
    <text evidence="5">Nucleotide-sugar biosynthesis; GDP-L-fucose biosynthesis via de novo pathway; GDP-L-fucose from GDP-alpha-D-mannose: step 2/2.</text>
</comment>
<dbReference type="UniPathway" id="UPA00128">
    <property type="reaction ID" value="UER00191"/>
</dbReference>
<accession>A0A1I4L923</accession>
<keyword evidence="2 5" id="KW-0521">NADP</keyword>
<dbReference type="EMBL" id="FOSV01000028">
    <property type="protein sequence ID" value="SFL87366.1"/>
    <property type="molecule type" value="Genomic_DNA"/>
</dbReference>
<dbReference type="Pfam" id="PF01370">
    <property type="entry name" value="Epimerase"/>
    <property type="match status" value="1"/>
</dbReference>
<dbReference type="CDD" id="cd05239">
    <property type="entry name" value="GDP_FS_SDR_e"/>
    <property type="match status" value="1"/>
</dbReference>
<feature type="active site" description="Proton donor/acceptor" evidence="5">
    <location>
        <position position="139"/>
    </location>
</feature>
<feature type="domain" description="NAD-dependent epimerase/dehydratase" evidence="6">
    <location>
        <begin position="10"/>
        <end position="240"/>
    </location>
</feature>
<dbReference type="SUPFAM" id="SSF51735">
    <property type="entry name" value="NAD(P)-binding Rossmann-fold domains"/>
    <property type="match status" value="1"/>
</dbReference>
<dbReference type="InterPro" id="IPR001509">
    <property type="entry name" value="Epimerase_deHydtase"/>
</dbReference>
<dbReference type="OrthoDB" id="9811425at2"/>
<feature type="binding site" evidence="5">
    <location>
        <position position="190"/>
    </location>
    <ligand>
        <name>substrate</name>
    </ligand>
</feature>
<feature type="binding site" evidence="5">
    <location>
        <position position="272"/>
    </location>
    <ligand>
        <name>substrate</name>
    </ligand>
</feature>
<dbReference type="PANTHER" id="PTHR43238:SF1">
    <property type="entry name" value="GDP-L-FUCOSE SYNTHASE"/>
    <property type="match status" value="1"/>
</dbReference>
<comment type="similarity">
    <text evidence="1 5">Belongs to the NAD(P)-dependent epimerase/dehydratase family. Fucose synthase subfamily.</text>
</comment>
<dbReference type="GO" id="GO:0070401">
    <property type="term" value="F:NADP+ binding"/>
    <property type="evidence" value="ECO:0007669"/>
    <property type="project" value="UniProtKB-UniRule"/>
</dbReference>
<dbReference type="RefSeq" id="WP_091951249.1">
    <property type="nucleotide sequence ID" value="NZ_FOSV01000028.1"/>
</dbReference>
<evidence type="ECO:0000259" key="6">
    <source>
        <dbReference type="Pfam" id="PF01370"/>
    </source>
</evidence>
<dbReference type="InterPro" id="IPR036291">
    <property type="entry name" value="NAD(P)-bd_dom_sf"/>
</dbReference>
<keyword evidence="3 5" id="KW-0560">Oxidoreductase</keyword>
<feature type="binding site" evidence="5">
    <location>
        <begin position="14"/>
        <end position="20"/>
    </location>
    <ligand>
        <name>NADP(+)</name>
        <dbReference type="ChEBI" id="CHEBI:58349"/>
    </ligand>
</feature>
<evidence type="ECO:0000313" key="8">
    <source>
        <dbReference type="Proteomes" id="UP000198804"/>
    </source>
</evidence>
<organism evidence="7 8">
    <name type="scientific">Methylorubrum salsuginis</name>
    <dbReference type="NCBI Taxonomy" id="414703"/>
    <lineage>
        <taxon>Bacteria</taxon>
        <taxon>Pseudomonadati</taxon>
        <taxon>Pseudomonadota</taxon>
        <taxon>Alphaproteobacteria</taxon>
        <taxon>Hyphomicrobiales</taxon>
        <taxon>Methylobacteriaceae</taxon>
        <taxon>Methylorubrum</taxon>
    </lineage>
</organism>
<evidence type="ECO:0000313" key="7">
    <source>
        <dbReference type="EMBL" id="SFL87366.1"/>
    </source>
</evidence>
<feature type="site" description="Important for catalytic activity" evidence="5">
    <location>
        <position position="112"/>
    </location>
</feature>
<dbReference type="HAMAP" id="MF_00956">
    <property type="entry name" value="GDP_fucose_synth"/>
    <property type="match status" value="1"/>
</dbReference>
<protein>
    <recommendedName>
        <fullName evidence="5">GDP-L-fucose synthase</fullName>
        <ecNumber evidence="5">1.1.1.271</ecNumber>
    </recommendedName>
    <alternativeName>
        <fullName evidence="5">GDP-4-keto-6-deoxy-D-mannose-3,5-epimerase-4-reductase</fullName>
    </alternativeName>
</protein>
<evidence type="ECO:0000256" key="3">
    <source>
        <dbReference type="ARBA" id="ARBA00023002"/>
    </source>
</evidence>
<feature type="binding site" evidence="5">
    <location>
        <position position="212"/>
    </location>
    <ligand>
        <name>substrate</name>
    </ligand>
</feature>
<proteinExistence type="inferred from homology"/>
<dbReference type="InterPro" id="IPR028614">
    <property type="entry name" value="GDP_fucose/colitose_synth"/>
</dbReference>